<dbReference type="InterPro" id="IPR005828">
    <property type="entry name" value="MFS_sugar_transport-like"/>
</dbReference>
<proteinExistence type="inferred from homology"/>
<keyword evidence="13" id="KW-1185">Reference proteome</keyword>
<accession>A0A3M9NRD2</accession>
<feature type="transmembrane region" description="Helical" evidence="10">
    <location>
        <begin position="250"/>
        <end position="272"/>
    </location>
</feature>
<feature type="transmembrane region" description="Helical" evidence="10">
    <location>
        <begin position="138"/>
        <end position="160"/>
    </location>
</feature>
<dbReference type="InterPro" id="IPR020846">
    <property type="entry name" value="MFS_dom"/>
</dbReference>
<evidence type="ECO:0000256" key="4">
    <source>
        <dbReference type="ARBA" id="ARBA00022475"/>
    </source>
</evidence>
<evidence type="ECO:0000256" key="9">
    <source>
        <dbReference type="RuleBase" id="RU003346"/>
    </source>
</evidence>
<dbReference type="GO" id="GO:0022857">
    <property type="term" value="F:transmembrane transporter activity"/>
    <property type="evidence" value="ECO:0007669"/>
    <property type="project" value="InterPro"/>
</dbReference>
<dbReference type="InterPro" id="IPR003663">
    <property type="entry name" value="Sugar/inositol_transpt"/>
</dbReference>
<feature type="transmembrane region" description="Helical" evidence="10">
    <location>
        <begin position="395"/>
        <end position="420"/>
    </location>
</feature>
<evidence type="ECO:0000256" key="5">
    <source>
        <dbReference type="ARBA" id="ARBA00022597"/>
    </source>
</evidence>
<organism evidence="12 13">
    <name type="scientific">Hanamia caeni</name>
    <dbReference type="NCBI Taxonomy" id="2294116"/>
    <lineage>
        <taxon>Bacteria</taxon>
        <taxon>Pseudomonadati</taxon>
        <taxon>Bacteroidota</taxon>
        <taxon>Chitinophagia</taxon>
        <taxon>Chitinophagales</taxon>
        <taxon>Chitinophagaceae</taxon>
        <taxon>Hanamia</taxon>
    </lineage>
</organism>
<feature type="transmembrane region" description="Helical" evidence="10">
    <location>
        <begin position="80"/>
        <end position="97"/>
    </location>
</feature>
<evidence type="ECO:0000259" key="11">
    <source>
        <dbReference type="PROSITE" id="PS50850"/>
    </source>
</evidence>
<dbReference type="InterPro" id="IPR050814">
    <property type="entry name" value="Myo-inositol_Transporter"/>
</dbReference>
<dbReference type="PROSITE" id="PS00217">
    <property type="entry name" value="SUGAR_TRANSPORT_2"/>
    <property type="match status" value="1"/>
</dbReference>
<keyword evidence="3 9" id="KW-0813">Transport</keyword>
<dbReference type="Gene3D" id="1.20.1250.20">
    <property type="entry name" value="MFS general substrate transporter like domains"/>
    <property type="match status" value="1"/>
</dbReference>
<dbReference type="PANTHER" id="PTHR48020">
    <property type="entry name" value="PROTON MYO-INOSITOL COTRANSPORTER"/>
    <property type="match status" value="1"/>
</dbReference>
<comment type="caution">
    <text evidence="12">The sequence shown here is derived from an EMBL/GenBank/DDBJ whole genome shotgun (WGS) entry which is preliminary data.</text>
</comment>
<evidence type="ECO:0000256" key="8">
    <source>
        <dbReference type="ARBA" id="ARBA00023136"/>
    </source>
</evidence>
<dbReference type="NCBIfam" id="TIGR00879">
    <property type="entry name" value="SP"/>
    <property type="match status" value="1"/>
</dbReference>
<dbReference type="Proteomes" id="UP000267223">
    <property type="component" value="Unassembled WGS sequence"/>
</dbReference>
<feature type="transmembrane region" description="Helical" evidence="10">
    <location>
        <begin position="447"/>
        <end position="465"/>
    </location>
</feature>
<name>A0A3M9NRD2_9BACT</name>
<feature type="domain" description="Major facilitator superfamily (MFS) profile" evidence="11">
    <location>
        <begin position="14"/>
        <end position="469"/>
    </location>
</feature>
<feature type="transmembrane region" description="Helical" evidence="10">
    <location>
        <begin position="287"/>
        <end position="310"/>
    </location>
</feature>
<sequence>MKEKSYNKNLVTIISTVAATGGLLFGFDTGVISGAIPFFQQDFQLSNSMVENITTAGLAGAVIGAMFTGRLSDIFGRKKTILAAAVIFVLGAAWSGWAPNPTLLILSRLFIGLAIGISSFSVPLYIAEISPTHIRGRLVSLFQLLITIGILVSYLSDLAFANNNDVESWRPMFYAGIIPGFILLIGMFFLPETPRWLMSKGREEESLRILRRIEEPALIDESMARMKEEIERSKEKPNLREVFRPWLRKALIISAGIMFFQQFVGINTVIYYSPKIFMIAGFEGARAGIWGAVSVGVVNVAFTVLSLFMIDKLGRRKLYFIGLSGIVASLIALGFVFAFHDSLGDTGKWLAIIFVWVYIAFFAISLGPLGWLIISEIFPLRVRGIGSSIGSLSNWLFNGIVAFTFFKIVKLLTAAGSGIITHESVYDAATNTFSEQAVNNGNPAGAFWFYAAIGIIGIFWGYFYIPETKGIALEKIEAHWRLGGKPRALKN</sequence>
<evidence type="ECO:0000313" key="13">
    <source>
        <dbReference type="Proteomes" id="UP000267223"/>
    </source>
</evidence>
<feature type="transmembrane region" description="Helical" evidence="10">
    <location>
        <begin position="172"/>
        <end position="190"/>
    </location>
</feature>
<evidence type="ECO:0000256" key="3">
    <source>
        <dbReference type="ARBA" id="ARBA00022448"/>
    </source>
</evidence>
<protein>
    <submittedName>
        <fullName evidence="12">Sugar porter family MFS transporter</fullName>
    </submittedName>
</protein>
<evidence type="ECO:0000256" key="7">
    <source>
        <dbReference type="ARBA" id="ARBA00022989"/>
    </source>
</evidence>
<feature type="transmembrane region" description="Helical" evidence="10">
    <location>
        <begin position="317"/>
        <end position="337"/>
    </location>
</feature>
<evidence type="ECO:0000256" key="6">
    <source>
        <dbReference type="ARBA" id="ARBA00022692"/>
    </source>
</evidence>
<gene>
    <name evidence="12" type="ORF">EFY79_01615</name>
</gene>
<dbReference type="PANTHER" id="PTHR48020:SF12">
    <property type="entry name" value="PROTON MYO-INOSITOL COTRANSPORTER"/>
    <property type="match status" value="1"/>
</dbReference>
<evidence type="ECO:0000256" key="1">
    <source>
        <dbReference type="ARBA" id="ARBA00004651"/>
    </source>
</evidence>
<keyword evidence="8 10" id="KW-0472">Membrane</keyword>
<dbReference type="AlphaFoldDB" id="A0A3M9NRD2"/>
<dbReference type="RefSeq" id="WP_123118916.1">
    <property type="nucleotide sequence ID" value="NZ_RJJR01000001.1"/>
</dbReference>
<keyword evidence="4" id="KW-1003">Cell membrane</keyword>
<dbReference type="InterPro" id="IPR036259">
    <property type="entry name" value="MFS_trans_sf"/>
</dbReference>
<feature type="transmembrane region" description="Helical" evidence="10">
    <location>
        <begin position="349"/>
        <end position="374"/>
    </location>
</feature>
<keyword evidence="6 10" id="KW-0812">Transmembrane</keyword>
<evidence type="ECO:0000256" key="2">
    <source>
        <dbReference type="ARBA" id="ARBA00010992"/>
    </source>
</evidence>
<feature type="transmembrane region" description="Helical" evidence="10">
    <location>
        <begin position="103"/>
        <end position="126"/>
    </location>
</feature>
<feature type="transmembrane region" description="Helical" evidence="10">
    <location>
        <begin position="49"/>
        <end position="68"/>
    </location>
</feature>
<dbReference type="InterPro" id="IPR005829">
    <property type="entry name" value="Sugar_transporter_CS"/>
</dbReference>
<keyword evidence="7 10" id="KW-1133">Transmembrane helix</keyword>
<evidence type="ECO:0000256" key="10">
    <source>
        <dbReference type="SAM" id="Phobius"/>
    </source>
</evidence>
<dbReference type="PROSITE" id="PS00216">
    <property type="entry name" value="SUGAR_TRANSPORT_1"/>
    <property type="match status" value="2"/>
</dbReference>
<dbReference type="FunFam" id="1.20.1250.20:FF:000218">
    <property type="entry name" value="facilitated trehalose transporter Tret1"/>
    <property type="match status" value="1"/>
</dbReference>
<dbReference type="EMBL" id="RJJR01000001">
    <property type="protein sequence ID" value="RNI40025.1"/>
    <property type="molecule type" value="Genomic_DNA"/>
</dbReference>
<comment type="similarity">
    <text evidence="2 9">Belongs to the major facilitator superfamily. Sugar transporter (TC 2.A.1.1) family.</text>
</comment>
<keyword evidence="5" id="KW-0762">Sugar transport</keyword>
<dbReference type="Pfam" id="PF00083">
    <property type="entry name" value="Sugar_tr"/>
    <property type="match status" value="1"/>
</dbReference>
<dbReference type="PROSITE" id="PS50850">
    <property type="entry name" value="MFS"/>
    <property type="match status" value="1"/>
</dbReference>
<dbReference type="GO" id="GO:0005886">
    <property type="term" value="C:plasma membrane"/>
    <property type="evidence" value="ECO:0007669"/>
    <property type="project" value="UniProtKB-SubCell"/>
</dbReference>
<dbReference type="SUPFAM" id="SSF103473">
    <property type="entry name" value="MFS general substrate transporter"/>
    <property type="match status" value="1"/>
</dbReference>
<evidence type="ECO:0000313" key="12">
    <source>
        <dbReference type="EMBL" id="RNI40025.1"/>
    </source>
</evidence>
<comment type="subcellular location">
    <subcellularLocation>
        <location evidence="1">Cell membrane</location>
        <topology evidence="1">Multi-pass membrane protein</topology>
    </subcellularLocation>
</comment>
<dbReference type="PRINTS" id="PR00171">
    <property type="entry name" value="SUGRTRNSPORT"/>
</dbReference>
<reference evidence="12 13" key="1">
    <citation type="submission" date="2018-11" db="EMBL/GenBank/DDBJ databases">
        <title>Draft genome sequence of Ferruginibacter sp. BO-59.</title>
        <authorList>
            <person name="Im W.T."/>
        </authorList>
    </citation>
    <scope>NUCLEOTIDE SEQUENCE [LARGE SCALE GENOMIC DNA]</scope>
    <source>
        <strain evidence="12 13">BO-59</strain>
    </source>
</reference>
<dbReference type="OrthoDB" id="9783823at2"/>